<comment type="subcellular location">
    <subcellularLocation>
        <location evidence="1">Periplasm</location>
    </subcellularLocation>
</comment>
<dbReference type="STRING" id="350058.Mvan_1686"/>
<dbReference type="PANTHER" id="PTHR39210">
    <property type="entry name" value="HEPARIN-SULFATE LYASE"/>
    <property type="match status" value="1"/>
</dbReference>
<dbReference type="Gene3D" id="1.50.10.100">
    <property type="entry name" value="Chondroitin AC/alginate lyase"/>
    <property type="match status" value="1"/>
</dbReference>
<dbReference type="HOGENOM" id="CLU_459140_0_0_11"/>
<dbReference type="InterPro" id="IPR008929">
    <property type="entry name" value="Chondroitin_lyas"/>
</dbReference>
<keyword evidence="3" id="KW-0574">Periplasm</keyword>
<proteinExistence type="predicted"/>
<evidence type="ECO:0000313" key="7">
    <source>
        <dbReference type="Proteomes" id="UP000009159"/>
    </source>
</evidence>
<evidence type="ECO:0000256" key="2">
    <source>
        <dbReference type="ARBA" id="ARBA00022729"/>
    </source>
</evidence>
<dbReference type="InterPro" id="IPR012480">
    <property type="entry name" value="Hepar_II_III_C"/>
</dbReference>
<evidence type="ECO:0000256" key="1">
    <source>
        <dbReference type="ARBA" id="ARBA00004418"/>
    </source>
</evidence>
<evidence type="ECO:0000313" key="6">
    <source>
        <dbReference type="EMBL" id="ABM12514.1"/>
    </source>
</evidence>
<organism evidence="6 7">
    <name type="scientific">Mycolicibacterium vanbaalenii (strain DSM 7251 / JCM 13017 / BCRC 16820 / KCTC 9966 / NRRL B-24157 / PYR-1)</name>
    <name type="common">Mycobacterium vanbaalenii</name>
    <dbReference type="NCBI Taxonomy" id="350058"/>
    <lineage>
        <taxon>Bacteria</taxon>
        <taxon>Bacillati</taxon>
        <taxon>Actinomycetota</taxon>
        <taxon>Actinomycetes</taxon>
        <taxon>Mycobacteriales</taxon>
        <taxon>Mycobacteriaceae</taxon>
        <taxon>Mycolicibacterium</taxon>
    </lineage>
</organism>
<dbReference type="PANTHER" id="PTHR39210:SF1">
    <property type="entry name" value="HEPARIN-SULFATE LYASE"/>
    <property type="match status" value="1"/>
</dbReference>
<dbReference type="RefSeq" id="WP_011778939.1">
    <property type="nucleotide sequence ID" value="NC_008726.1"/>
</dbReference>
<dbReference type="EMBL" id="CP000511">
    <property type="protein sequence ID" value="ABM12514.1"/>
    <property type="molecule type" value="Genomic_DNA"/>
</dbReference>
<dbReference type="GO" id="GO:0016829">
    <property type="term" value="F:lyase activity"/>
    <property type="evidence" value="ECO:0007669"/>
    <property type="project" value="UniProtKB-KW"/>
</dbReference>
<evidence type="ECO:0000256" key="4">
    <source>
        <dbReference type="ARBA" id="ARBA00023239"/>
    </source>
</evidence>
<dbReference type="KEGG" id="mva:Mvan_1686"/>
<dbReference type="Proteomes" id="UP000009159">
    <property type="component" value="Chromosome"/>
</dbReference>
<protein>
    <submittedName>
        <fullName evidence="6">Heparinase II/III family protein</fullName>
    </submittedName>
</protein>
<sequence length="594" mass="64956">MDVGRVFRTTRHLTAEQWLYRFICRGKFVAMEKMPGAAARRFGKAAQAVPQPDAAAPELAAVSAHVRQLQRAVHGTWADDVPEGRFTLLNQTIDFGGLDQVEWRRELGEKNNRLWRMNLSYMGYLVPLFEHDARSALPVAQSLLASMSAQNPWSSRGIFRDVWHPYSVSHRVINLLACLRLLHEQAPELTSEAGALTDEIRLGGAFILGNLERDLQYNHLLKNYVCLAAIASAAPGKGFARAVLAGTRASIEQQFLPDGGQAERAPMYHILSLLDLRILRDSGALAPDTQPLVEKAAVASEIAVAAMVHPDGEVALFNDSWLGEGPPAVETVPGLALRPERPSRHVLPDAGYVRLACGGDSVVMDFGPCGPDDNPGHAHADFLSLELSVSGRRLLVDTGVPTYSEGEQRDMSRSAAAHNGPIRTGLEPIEFWESFRVGHRGYAHALPVADEMNFAAWHDGYIGHGTAVARAIRLLPGRGLLVCDVWVGAPAGTAMTHFLLPGEWRIQGHVAYVDDVAARFQAIGGTLAAFEPAEHWLRFGEPRTAHRTTLAPASARDLQAASLWIGWGEPAEAPLDEEERLREALVRTFTETLE</sequence>
<accession>A1T5R4</accession>
<dbReference type="eggNOG" id="COG5360">
    <property type="taxonomic scope" value="Bacteria"/>
</dbReference>
<dbReference type="Pfam" id="PF07940">
    <property type="entry name" value="Hepar_II_III_C"/>
    <property type="match status" value="1"/>
</dbReference>
<dbReference type="GO" id="GO:0042597">
    <property type="term" value="C:periplasmic space"/>
    <property type="evidence" value="ECO:0007669"/>
    <property type="project" value="UniProtKB-SubCell"/>
</dbReference>
<evidence type="ECO:0000256" key="3">
    <source>
        <dbReference type="ARBA" id="ARBA00022764"/>
    </source>
</evidence>
<reference evidence="6" key="1">
    <citation type="submission" date="2006-12" db="EMBL/GenBank/DDBJ databases">
        <title>Complete sequence of Mycobacterium vanbaalenii PYR-1.</title>
        <authorList>
            <consortium name="US DOE Joint Genome Institute"/>
            <person name="Copeland A."/>
            <person name="Lucas S."/>
            <person name="Lapidus A."/>
            <person name="Barry K."/>
            <person name="Detter J.C."/>
            <person name="Glavina del Rio T."/>
            <person name="Hammon N."/>
            <person name="Israni S."/>
            <person name="Dalin E."/>
            <person name="Tice H."/>
            <person name="Pitluck S."/>
            <person name="Singan V."/>
            <person name="Schmutz J."/>
            <person name="Larimer F."/>
            <person name="Land M."/>
            <person name="Hauser L."/>
            <person name="Kyrpides N."/>
            <person name="Anderson I.J."/>
            <person name="Miller C."/>
            <person name="Richardson P."/>
        </authorList>
    </citation>
    <scope>NUCLEOTIDE SEQUENCE [LARGE SCALE GENOMIC DNA]</scope>
    <source>
        <strain evidence="6">PYR-1</strain>
    </source>
</reference>
<gene>
    <name evidence="6" type="ordered locus">Mvan_1686</name>
</gene>
<keyword evidence="4" id="KW-0456">Lyase</keyword>
<keyword evidence="7" id="KW-1185">Reference proteome</keyword>
<evidence type="ECO:0000259" key="5">
    <source>
        <dbReference type="Pfam" id="PF07940"/>
    </source>
</evidence>
<dbReference type="AlphaFoldDB" id="A1T5R4"/>
<feature type="domain" description="Heparinase II/III-like C-terminal" evidence="5">
    <location>
        <begin position="342"/>
        <end position="504"/>
    </location>
</feature>
<dbReference type="Gene3D" id="2.70.98.70">
    <property type="match status" value="1"/>
</dbReference>
<keyword evidence="2" id="KW-0732">Signal</keyword>
<name>A1T5R4_MYCVP</name>